<evidence type="ECO:0000313" key="12">
    <source>
        <dbReference type="Proteomes" id="UP001596333"/>
    </source>
</evidence>
<feature type="domain" description="RCK N-terminal" evidence="10">
    <location>
        <begin position="264"/>
        <end position="380"/>
    </location>
</feature>
<organism evidence="11 12">
    <name type="scientific">Halorubrum trueperi</name>
    <dbReference type="NCBI Taxonomy" id="2004704"/>
    <lineage>
        <taxon>Archaea</taxon>
        <taxon>Methanobacteriati</taxon>
        <taxon>Methanobacteriota</taxon>
        <taxon>Stenosarchaea group</taxon>
        <taxon>Halobacteria</taxon>
        <taxon>Halobacteriales</taxon>
        <taxon>Haloferacaceae</taxon>
        <taxon>Halorubrum</taxon>
    </lineage>
</organism>
<dbReference type="PRINTS" id="PR01333">
    <property type="entry name" value="2POREKCHANEL"/>
</dbReference>
<dbReference type="EMBL" id="JBHSXI010000001">
    <property type="protein sequence ID" value="MFC6887717.1"/>
    <property type="molecule type" value="Genomic_DNA"/>
</dbReference>
<dbReference type="InterPro" id="IPR013099">
    <property type="entry name" value="K_chnl_dom"/>
</dbReference>
<evidence type="ECO:0000259" key="10">
    <source>
        <dbReference type="PROSITE" id="PS51201"/>
    </source>
</evidence>
<feature type="region of interest" description="Disordered" evidence="8">
    <location>
        <begin position="386"/>
        <end position="422"/>
    </location>
</feature>
<evidence type="ECO:0000256" key="1">
    <source>
        <dbReference type="ARBA" id="ARBA00004651"/>
    </source>
</evidence>
<gene>
    <name evidence="11" type="ORF">ACFQEY_01420</name>
</gene>
<dbReference type="RefSeq" id="WP_379764062.1">
    <property type="nucleotide sequence ID" value="NZ_JBHSXI010000001.1"/>
</dbReference>
<protein>
    <submittedName>
        <fullName evidence="11">NAD-binding protein</fullName>
    </submittedName>
</protein>
<comment type="subcellular location">
    <subcellularLocation>
        <location evidence="1">Cell membrane</location>
        <topology evidence="1">Multi-pass membrane protein</topology>
    </subcellularLocation>
</comment>
<evidence type="ECO:0000256" key="4">
    <source>
        <dbReference type="ARBA" id="ARBA00022989"/>
    </source>
</evidence>
<dbReference type="AlphaFoldDB" id="A0ABD5UDY2"/>
<feature type="transmembrane region" description="Helical" evidence="9">
    <location>
        <begin position="79"/>
        <end position="98"/>
    </location>
</feature>
<keyword evidence="4 9" id="KW-1133">Transmembrane helix</keyword>
<feature type="transmembrane region" description="Helical" evidence="9">
    <location>
        <begin position="158"/>
        <end position="179"/>
    </location>
</feature>
<evidence type="ECO:0000313" key="11">
    <source>
        <dbReference type="EMBL" id="MFC6887717.1"/>
    </source>
</evidence>
<dbReference type="GO" id="GO:0005886">
    <property type="term" value="C:plasma membrane"/>
    <property type="evidence" value="ECO:0007669"/>
    <property type="project" value="UniProtKB-SubCell"/>
</dbReference>
<evidence type="ECO:0000256" key="9">
    <source>
        <dbReference type="SAM" id="Phobius"/>
    </source>
</evidence>
<feature type="transmembrane region" description="Helical" evidence="9">
    <location>
        <begin position="105"/>
        <end position="123"/>
    </location>
</feature>
<dbReference type="GO" id="GO:0034220">
    <property type="term" value="P:monoatomic ion transmembrane transport"/>
    <property type="evidence" value="ECO:0007669"/>
    <property type="project" value="UniProtKB-KW"/>
</dbReference>
<reference evidence="11 12" key="1">
    <citation type="journal article" date="2019" name="Int. J. Syst. Evol. Microbiol.">
        <title>The Global Catalogue of Microorganisms (GCM) 10K type strain sequencing project: providing services to taxonomists for standard genome sequencing and annotation.</title>
        <authorList>
            <consortium name="The Broad Institute Genomics Platform"/>
            <consortium name="The Broad Institute Genome Sequencing Center for Infectious Disease"/>
            <person name="Wu L."/>
            <person name="Ma J."/>
        </authorList>
    </citation>
    <scope>NUCLEOTIDE SEQUENCE [LARGE SCALE GENOMIC DNA]</scope>
    <source>
        <strain evidence="11 12">Y73</strain>
    </source>
</reference>
<keyword evidence="5" id="KW-0406">Ion transport</keyword>
<comment type="caution">
    <text evidence="11">The sequence shown here is derived from an EMBL/GenBank/DDBJ whole genome shotgun (WGS) entry which is preliminary data.</text>
</comment>
<keyword evidence="6 9" id="KW-0472">Membrane</keyword>
<dbReference type="Gene3D" id="1.10.287.70">
    <property type="match status" value="1"/>
</dbReference>
<dbReference type="Gene3D" id="3.40.50.720">
    <property type="entry name" value="NAD(P)-binding Rossmann-like Domain"/>
    <property type="match status" value="1"/>
</dbReference>
<evidence type="ECO:0000256" key="2">
    <source>
        <dbReference type="ARBA" id="ARBA00022448"/>
    </source>
</evidence>
<evidence type="ECO:0000256" key="6">
    <source>
        <dbReference type="ARBA" id="ARBA00023136"/>
    </source>
</evidence>
<dbReference type="PANTHER" id="PTHR43833:SF9">
    <property type="entry name" value="POTASSIUM CHANNEL PROTEIN YUGO-RELATED"/>
    <property type="match status" value="1"/>
</dbReference>
<dbReference type="Pfam" id="PF02254">
    <property type="entry name" value="TrkA_N"/>
    <property type="match status" value="1"/>
</dbReference>
<feature type="transmembrane region" description="Helical" evidence="9">
    <location>
        <begin position="129"/>
        <end position="146"/>
    </location>
</feature>
<feature type="transmembrane region" description="Helical" evidence="9">
    <location>
        <begin position="194"/>
        <end position="212"/>
    </location>
</feature>
<sequence>MVVVDASDDPTEPALEEVFYPADRIPFVEWEAFTGGKSTVLLVGAVTLLSFLTGLSNLSRSVVVTDGPLAVFLDVSPSFVQFGGVLFAFVLGIVAVGLQQRKSVAFRAALVLLPALAALPLLTFRTTDVPLLLGIGVTYPLLLRNRDRFDQTVDLSPLQIASLSAIGGVGLYGSVGAYALRDEFTGDPLTWSDAVYFVIVTIATVGYGDFAPTTVRARWFALSIILFGTGAFTVAVGTLIGPVIESRMATAFGIMTASDLSLLEDHVVVLGYGDVTDSLLDELDDETELIVVTDDATVASELDDSGVNVLTGDPTDEDVLVDASIGTARGVVVGSDDDARDVLAVLAATSVNPDVRVVAAATEAKHVEKFRSVGADEVVNPRSIGGTLLGRSVLDGTPPDAASRGRDDDGSSDEGDAPGEDA</sequence>
<dbReference type="SUPFAM" id="SSF51735">
    <property type="entry name" value="NAD(P)-binding Rossmann-fold domains"/>
    <property type="match status" value="1"/>
</dbReference>
<dbReference type="InterPro" id="IPR050721">
    <property type="entry name" value="Trk_Ktr_HKT_K-transport"/>
</dbReference>
<feature type="transmembrane region" description="Helical" evidence="9">
    <location>
        <begin position="40"/>
        <end position="59"/>
    </location>
</feature>
<keyword evidence="12" id="KW-1185">Reference proteome</keyword>
<feature type="transmembrane region" description="Helical" evidence="9">
    <location>
        <begin position="219"/>
        <end position="240"/>
    </location>
</feature>
<evidence type="ECO:0000256" key="8">
    <source>
        <dbReference type="SAM" id="MobiDB-lite"/>
    </source>
</evidence>
<keyword evidence="7" id="KW-0407">Ion channel</keyword>
<dbReference type="InterPro" id="IPR003148">
    <property type="entry name" value="RCK_N"/>
</dbReference>
<dbReference type="InterPro" id="IPR036291">
    <property type="entry name" value="NAD(P)-bd_dom_sf"/>
</dbReference>
<evidence type="ECO:0000256" key="5">
    <source>
        <dbReference type="ARBA" id="ARBA00023065"/>
    </source>
</evidence>
<dbReference type="SUPFAM" id="SSF81324">
    <property type="entry name" value="Voltage-gated potassium channels"/>
    <property type="match status" value="1"/>
</dbReference>
<accession>A0ABD5UDY2</accession>
<proteinExistence type="predicted"/>
<dbReference type="Pfam" id="PF07885">
    <property type="entry name" value="Ion_trans_2"/>
    <property type="match status" value="1"/>
</dbReference>
<dbReference type="Proteomes" id="UP001596333">
    <property type="component" value="Unassembled WGS sequence"/>
</dbReference>
<name>A0ABD5UDY2_9EURY</name>
<keyword evidence="2" id="KW-0813">Transport</keyword>
<evidence type="ECO:0000256" key="3">
    <source>
        <dbReference type="ARBA" id="ARBA00022692"/>
    </source>
</evidence>
<dbReference type="InterPro" id="IPR003280">
    <property type="entry name" value="2pore_dom_K_chnl"/>
</dbReference>
<feature type="compositionally biased region" description="Acidic residues" evidence="8">
    <location>
        <begin position="410"/>
        <end position="422"/>
    </location>
</feature>
<keyword evidence="3 9" id="KW-0812">Transmembrane</keyword>
<evidence type="ECO:0000256" key="7">
    <source>
        <dbReference type="ARBA" id="ARBA00023303"/>
    </source>
</evidence>
<dbReference type="PROSITE" id="PS51201">
    <property type="entry name" value="RCK_N"/>
    <property type="match status" value="1"/>
</dbReference>
<dbReference type="PANTHER" id="PTHR43833">
    <property type="entry name" value="POTASSIUM CHANNEL PROTEIN 2-RELATED-RELATED"/>
    <property type="match status" value="1"/>
</dbReference>